<sequence>MSGGECGNDKEVMAVAFVRDAFRNGSYGNGGHRKDFTSGNHHVEVRCSPWGVYYANVTVVANAAGVRVCLSSDVADLVMRDPGLLGQRHVTQEELLLMVHGGLTLLNTTDDLSFRHAMNVKILFESVAGLRELLVSRVLSLVMHRITRNLNGYQMAANDAILTFLRESPPPSAGLRLDFRNTMNSIVAFDGITDSMIKTCLEMTTEPALAFAMLADPGVNILKTVEAKSALADRSTSLMNMSLGRLNFLLHIAIIHLGMNRPMDPGVGDFVKTVELEAVLESLGVLHSRVLRGSRVFYPSQPYAANLIKVSPEDERLLQLVVKMIVAARVKWRLIKLERYGGNRHSLSYTNTWCEQGGAWPEDDIKEAEIKRIPVNGSTVARVFKNGPFERKCVLASERLVEYTLCGGNFSILACDQAQWLVPKNTARITTAMSRVRRSVLHGLYTPGTEIGRAWPYATRILVANVALAPLNCDLGIIRDNPEREYMLLQCLSENLVPDAEGTQFYTSENALLHKMLERYYGPNVVLPREVELVGWKNSTDHIALILGAVSLCVEKTDGAVSLKETCATNDDTAGLMSGAAVRNFYRTLQMPLTGINNANPGMPLLVKGRPLDTTVRLWLETCTTNKRSPGPVFTWSSGKFGNVLGTALVANSAAEELSQNTIGDTILIFTALVVVFVVSIKTQKYESFSLLALAIAVGGKGETMPWIDIYNTMKSREVNLTLAGKSNGLMIVLASTILTFAYPTPSEGAVLTAVLVTATLVIIQTVPMTLLKIEEQMAIDSVVLGLGHTNLLGSRMLVSGYKYPELRCADGVTPYLGPVSLAERTNEVAETFGYQIPAHTNVPQPKFVVSPIVVG</sequence>
<dbReference type="PaxDb" id="2850-Phatr43279"/>
<evidence type="ECO:0000313" key="3">
    <source>
        <dbReference type="Proteomes" id="UP000000759"/>
    </source>
</evidence>
<gene>
    <name evidence="2" type="ORF">PHATRDRAFT_43279</name>
</gene>
<dbReference type="GeneID" id="7197291"/>
<accession>B7FRQ7</accession>
<name>B7FRQ7_PHATC</name>
<dbReference type="RefSeq" id="XP_002177842.1">
    <property type="nucleotide sequence ID" value="XM_002177806.1"/>
</dbReference>
<dbReference type="KEGG" id="pti:PHATRDRAFT_43279"/>
<dbReference type="Proteomes" id="UP000000759">
    <property type="component" value="Chromosome 2"/>
</dbReference>
<reference evidence="3" key="2">
    <citation type="submission" date="2008-08" db="EMBL/GenBank/DDBJ databases">
        <authorList>
            <consortium name="Diatom Consortium"/>
            <person name="Grigoriev I."/>
            <person name="Grimwood J."/>
            <person name="Kuo A."/>
            <person name="Otillar R.P."/>
            <person name="Salamov A."/>
            <person name="Detter J.C."/>
            <person name="Lindquist E."/>
            <person name="Shapiro H."/>
            <person name="Lucas S."/>
            <person name="Glavina del Rio T."/>
            <person name="Pitluck S."/>
            <person name="Rokhsar D."/>
            <person name="Bowler C."/>
        </authorList>
    </citation>
    <scope>GENOME REANNOTATION</scope>
    <source>
        <strain evidence="3">CCAP 1055/1</strain>
    </source>
</reference>
<feature type="transmembrane region" description="Helical" evidence="1">
    <location>
        <begin position="662"/>
        <end position="681"/>
    </location>
</feature>
<feature type="transmembrane region" description="Helical" evidence="1">
    <location>
        <begin position="749"/>
        <end position="772"/>
    </location>
</feature>
<keyword evidence="3" id="KW-1185">Reference proteome</keyword>
<dbReference type="HOGENOM" id="CLU_333873_0_0_1"/>
<dbReference type="InParanoid" id="B7FRQ7"/>
<feature type="transmembrane region" description="Helical" evidence="1">
    <location>
        <begin position="723"/>
        <end position="743"/>
    </location>
</feature>
<dbReference type="AlphaFoldDB" id="B7FRQ7"/>
<keyword evidence="1" id="KW-0812">Transmembrane</keyword>
<evidence type="ECO:0000256" key="1">
    <source>
        <dbReference type="SAM" id="Phobius"/>
    </source>
</evidence>
<keyword evidence="1" id="KW-0472">Membrane</keyword>
<proteinExistence type="predicted"/>
<protein>
    <submittedName>
        <fullName evidence="2">Uncharacterized protein</fullName>
    </submittedName>
</protein>
<keyword evidence="1" id="KW-1133">Transmembrane helix</keyword>
<dbReference type="EMBL" id="CM000606">
    <property type="protein sequence ID" value="EEC50656.1"/>
    <property type="molecule type" value="Genomic_DNA"/>
</dbReference>
<reference evidence="2 3" key="1">
    <citation type="journal article" date="2008" name="Nature">
        <title>The Phaeodactylum genome reveals the evolutionary history of diatom genomes.</title>
        <authorList>
            <person name="Bowler C."/>
            <person name="Allen A.E."/>
            <person name="Badger J.H."/>
            <person name="Grimwood J."/>
            <person name="Jabbari K."/>
            <person name="Kuo A."/>
            <person name="Maheswari U."/>
            <person name="Martens C."/>
            <person name="Maumus F."/>
            <person name="Otillar R.P."/>
            <person name="Rayko E."/>
            <person name="Salamov A."/>
            <person name="Vandepoele K."/>
            <person name="Beszteri B."/>
            <person name="Gruber A."/>
            <person name="Heijde M."/>
            <person name="Katinka M."/>
            <person name="Mock T."/>
            <person name="Valentin K."/>
            <person name="Verret F."/>
            <person name="Berges J.A."/>
            <person name="Brownlee C."/>
            <person name="Cadoret J.P."/>
            <person name="Chiovitti A."/>
            <person name="Choi C.J."/>
            <person name="Coesel S."/>
            <person name="De Martino A."/>
            <person name="Detter J.C."/>
            <person name="Durkin C."/>
            <person name="Falciatore A."/>
            <person name="Fournet J."/>
            <person name="Haruta M."/>
            <person name="Huysman M.J."/>
            <person name="Jenkins B.D."/>
            <person name="Jiroutova K."/>
            <person name="Jorgensen R.E."/>
            <person name="Joubert Y."/>
            <person name="Kaplan A."/>
            <person name="Kroger N."/>
            <person name="Kroth P.G."/>
            <person name="La Roche J."/>
            <person name="Lindquist E."/>
            <person name="Lommer M."/>
            <person name="Martin-Jezequel V."/>
            <person name="Lopez P.J."/>
            <person name="Lucas S."/>
            <person name="Mangogna M."/>
            <person name="McGinnis K."/>
            <person name="Medlin L.K."/>
            <person name="Montsant A."/>
            <person name="Oudot-Le Secq M.P."/>
            <person name="Napoli C."/>
            <person name="Obornik M."/>
            <person name="Parker M.S."/>
            <person name="Petit J.L."/>
            <person name="Porcel B.M."/>
            <person name="Poulsen N."/>
            <person name="Robison M."/>
            <person name="Rychlewski L."/>
            <person name="Rynearson T.A."/>
            <person name="Schmutz J."/>
            <person name="Shapiro H."/>
            <person name="Siaut M."/>
            <person name="Stanley M."/>
            <person name="Sussman M.R."/>
            <person name="Taylor A.R."/>
            <person name="Vardi A."/>
            <person name="von Dassow P."/>
            <person name="Vyverman W."/>
            <person name="Willis A."/>
            <person name="Wyrwicz L.S."/>
            <person name="Rokhsar D.S."/>
            <person name="Weissenbach J."/>
            <person name="Armbrust E.V."/>
            <person name="Green B.R."/>
            <person name="Van de Peer Y."/>
            <person name="Grigoriev I.V."/>
        </authorList>
    </citation>
    <scope>NUCLEOTIDE SEQUENCE [LARGE SCALE GENOMIC DNA]</scope>
    <source>
        <strain evidence="2 3">CCAP 1055/1</strain>
    </source>
</reference>
<organism evidence="2 3">
    <name type="scientific">Phaeodactylum tricornutum (strain CCAP 1055/1)</name>
    <dbReference type="NCBI Taxonomy" id="556484"/>
    <lineage>
        <taxon>Eukaryota</taxon>
        <taxon>Sar</taxon>
        <taxon>Stramenopiles</taxon>
        <taxon>Ochrophyta</taxon>
        <taxon>Bacillariophyta</taxon>
        <taxon>Bacillariophyceae</taxon>
        <taxon>Bacillariophycidae</taxon>
        <taxon>Naviculales</taxon>
        <taxon>Phaeodactylaceae</taxon>
        <taxon>Phaeodactylum</taxon>
    </lineage>
</organism>
<evidence type="ECO:0000313" key="2">
    <source>
        <dbReference type="EMBL" id="EEC50656.1"/>
    </source>
</evidence>